<dbReference type="STRING" id="407821.A0A087TXM7"/>
<evidence type="ECO:0000313" key="3">
    <source>
        <dbReference type="Proteomes" id="UP000054359"/>
    </source>
</evidence>
<keyword evidence="1" id="KW-1133">Transmembrane helix</keyword>
<feature type="non-terminal residue" evidence="2">
    <location>
        <position position="135"/>
    </location>
</feature>
<dbReference type="EMBL" id="KK117218">
    <property type="protein sequence ID" value="KFM69866.1"/>
    <property type="molecule type" value="Genomic_DNA"/>
</dbReference>
<organism evidence="2 3">
    <name type="scientific">Stegodyphus mimosarum</name>
    <name type="common">African social velvet spider</name>
    <dbReference type="NCBI Taxonomy" id="407821"/>
    <lineage>
        <taxon>Eukaryota</taxon>
        <taxon>Metazoa</taxon>
        <taxon>Ecdysozoa</taxon>
        <taxon>Arthropoda</taxon>
        <taxon>Chelicerata</taxon>
        <taxon>Arachnida</taxon>
        <taxon>Araneae</taxon>
        <taxon>Araneomorphae</taxon>
        <taxon>Entelegynae</taxon>
        <taxon>Eresoidea</taxon>
        <taxon>Eresidae</taxon>
        <taxon>Stegodyphus</taxon>
    </lineage>
</organism>
<dbReference type="PANTHER" id="PTHR31226">
    <property type="entry name" value="TRANSMEMBRANE PROTEIN 117"/>
    <property type="match status" value="1"/>
</dbReference>
<dbReference type="Pfam" id="PF15113">
    <property type="entry name" value="TMEM117"/>
    <property type="match status" value="1"/>
</dbReference>
<dbReference type="InterPro" id="IPR029370">
    <property type="entry name" value="TMEM117"/>
</dbReference>
<accession>A0A087TXM7</accession>
<proteinExistence type="predicted"/>
<protein>
    <submittedName>
        <fullName evidence="2">Transmembrane protein 117</fullName>
    </submittedName>
</protein>
<dbReference type="PANTHER" id="PTHR31226:SF1">
    <property type="entry name" value="TRANSMEMBRANE PROTEIN 117"/>
    <property type="match status" value="1"/>
</dbReference>
<dbReference type="Proteomes" id="UP000054359">
    <property type="component" value="Unassembled WGS sequence"/>
</dbReference>
<gene>
    <name evidence="2" type="ORF">X975_10512</name>
</gene>
<evidence type="ECO:0000256" key="1">
    <source>
        <dbReference type="SAM" id="Phobius"/>
    </source>
</evidence>
<feature type="transmembrane region" description="Helical" evidence="1">
    <location>
        <begin position="104"/>
        <end position="127"/>
    </location>
</feature>
<sequence length="135" mass="15953">MFRDEQGTWMIMFLTSLMFIYMFSKIYNTFLQSGHPQVEKYHINSHMGITNANFMKAAACGTWVGDFVTAWMVTDMMLQDNLYPNWARPYREFWRSHGRIRITIFWTGSIVMTALVVTLIVSDLISWDNLNRDFV</sequence>
<dbReference type="AlphaFoldDB" id="A0A087TXM7"/>
<feature type="transmembrane region" description="Helical" evidence="1">
    <location>
        <begin position="6"/>
        <end position="23"/>
    </location>
</feature>
<name>A0A087TXM7_STEMI</name>
<reference evidence="2 3" key="1">
    <citation type="submission" date="2013-11" db="EMBL/GenBank/DDBJ databases">
        <title>Genome sequencing of Stegodyphus mimosarum.</title>
        <authorList>
            <person name="Bechsgaard J."/>
        </authorList>
    </citation>
    <scope>NUCLEOTIDE SEQUENCE [LARGE SCALE GENOMIC DNA]</scope>
</reference>
<keyword evidence="1" id="KW-0472">Membrane</keyword>
<evidence type="ECO:0000313" key="2">
    <source>
        <dbReference type="EMBL" id="KFM69866.1"/>
    </source>
</evidence>
<dbReference type="GO" id="GO:0070059">
    <property type="term" value="P:intrinsic apoptotic signaling pathway in response to endoplasmic reticulum stress"/>
    <property type="evidence" value="ECO:0007669"/>
    <property type="project" value="TreeGrafter"/>
</dbReference>
<dbReference type="OrthoDB" id="419441at2759"/>
<keyword evidence="1 2" id="KW-0812">Transmembrane</keyword>
<keyword evidence="3" id="KW-1185">Reference proteome</keyword>